<keyword evidence="8" id="KW-0479">Metal-binding</keyword>
<dbReference type="PANTHER" id="PTHR11963">
    <property type="entry name" value="LEUCINE AMINOPEPTIDASE-RELATED"/>
    <property type="match status" value="1"/>
</dbReference>
<evidence type="ECO:0000256" key="8">
    <source>
        <dbReference type="HAMAP-Rule" id="MF_00181"/>
    </source>
</evidence>
<keyword evidence="11" id="KW-1185">Reference proteome</keyword>
<feature type="binding site" evidence="8">
    <location>
        <position position="281"/>
    </location>
    <ligand>
        <name>Mn(2+)</name>
        <dbReference type="ChEBI" id="CHEBI:29035"/>
        <label>1</label>
    </ligand>
</feature>
<feature type="binding site" evidence="8">
    <location>
        <position position="360"/>
    </location>
    <ligand>
        <name>Mn(2+)</name>
        <dbReference type="ChEBI" id="CHEBI:29035"/>
        <label>1</label>
    </ligand>
</feature>
<evidence type="ECO:0000256" key="2">
    <source>
        <dbReference type="ARBA" id="ARBA00000967"/>
    </source>
</evidence>
<dbReference type="Gene3D" id="3.40.630.10">
    <property type="entry name" value="Zn peptidases"/>
    <property type="match status" value="1"/>
</dbReference>
<evidence type="ECO:0000256" key="6">
    <source>
        <dbReference type="ARBA" id="ARBA00022801"/>
    </source>
</evidence>
<comment type="subcellular location">
    <subcellularLocation>
        <location evidence="8">Cytoplasm</location>
    </subcellularLocation>
</comment>
<proteinExistence type="inferred from homology"/>
<dbReference type="PANTHER" id="PTHR11963:SF23">
    <property type="entry name" value="CYTOSOL AMINOPEPTIDASE"/>
    <property type="match status" value="1"/>
</dbReference>
<dbReference type="Proteomes" id="UP000502035">
    <property type="component" value="Chromosome"/>
</dbReference>
<comment type="similarity">
    <text evidence="3 8">Belongs to the peptidase M17 family.</text>
</comment>
<feature type="binding site" evidence="8">
    <location>
        <position position="281"/>
    </location>
    <ligand>
        <name>Mn(2+)</name>
        <dbReference type="ChEBI" id="CHEBI:29035"/>
        <label>2</label>
    </ligand>
</feature>
<comment type="cofactor">
    <cofactor evidence="8">
        <name>Mn(2+)</name>
        <dbReference type="ChEBI" id="CHEBI:29035"/>
    </cofactor>
    <text evidence="8">Binds 2 manganese ions per subunit.</text>
</comment>
<comment type="function">
    <text evidence="7 8">Presumably involved in the processing and regular turnover of intracellular proteins. Catalyzes the removal of unsubstituted N-terminal amino acids from various peptides.</text>
</comment>
<dbReference type="InterPro" id="IPR000819">
    <property type="entry name" value="Peptidase_M17_C"/>
</dbReference>
<comment type="catalytic activity">
    <reaction evidence="2 8">
        <text>Release of an N-terminal amino acid, preferentially leucine, but not glutamic or aspartic acids.</text>
        <dbReference type="EC" id="3.4.11.10"/>
    </reaction>
</comment>
<feature type="active site" evidence="8">
    <location>
        <position position="362"/>
    </location>
</feature>
<dbReference type="GO" id="GO:0005737">
    <property type="term" value="C:cytoplasm"/>
    <property type="evidence" value="ECO:0007669"/>
    <property type="project" value="UniProtKB-SubCell"/>
</dbReference>
<feature type="binding site" evidence="8">
    <location>
        <position position="299"/>
    </location>
    <ligand>
        <name>Mn(2+)</name>
        <dbReference type="ChEBI" id="CHEBI:29035"/>
        <label>2</label>
    </ligand>
</feature>
<dbReference type="InterPro" id="IPR008283">
    <property type="entry name" value="Peptidase_M17_N"/>
</dbReference>
<dbReference type="SUPFAM" id="SSF53187">
    <property type="entry name" value="Zn-dependent exopeptidases"/>
    <property type="match status" value="1"/>
</dbReference>
<dbReference type="InterPro" id="IPR011356">
    <property type="entry name" value="Leucine_aapep/pepB"/>
</dbReference>
<evidence type="ECO:0000256" key="5">
    <source>
        <dbReference type="ARBA" id="ARBA00022670"/>
    </source>
</evidence>
<evidence type="ECO:0000256" key="4">
    <source>
        <dbReference type="ARBA" id="ARBA00022438"/>
    </source>
</evidence>
<gene>
    <name evidence="8" type="primary">pepA</name>
    <name evidence="10" type="ORF">G7071_00510</name>
</gene>
<keyword evidence="6 8" id="KW-0378">Hydrolase</keyword>
<dbReference type="Pfam" id="PF02789">
    <property type="entry name" value="Peptidase_M17_N"/>
    <property type="match status" value="1"/>
</dbReference>
<evidence type="ECO:0000313" key="11">
    <source>
        <dbReference type="Proteomes" id="UP000502035"/>
    </source>
</evidence>
<dbReference type="EC" id="3.4.11.1" evidence="8"/>
<feature type="domain" description="Cytosol aminopeptidase" evidence="9">
    <location>
        <begin position="356"/>
        <end position="363"/>
    </location>
</feature>
<dbReference type="GO" id="GO:0006508">
    <property type="term" value="P:proteolysis"/>
    <property type="evidence" value="ECO:0007669"/>
    <property type="project" value="UniProtKB-KW"/>
</dbReference>
<dbReference type="PRINTS" id="PR00481">
    <property type="entry name" value="LAMNOPPTDASE"/>
</dbReference>
<dbReference type="Pfam" id="PF00883">
    <property type="entry name" value="Peptidase_M17"/>
    <property type="match status" value="1"/>
</dbReference>
<dbReference type="HAMAP" id="MF_00181">
    <property type="entry name" value="Cytosol_peptidase_M17"/>
    <property type="match status" value="1"/>
</dbReference>
<dbReference type="InterPro" id="IPR043472">
    <property type="entry name" value="Macro_dom-like"/>
</dbReference>
<keyword evidence="5 8" id="KW-0645">Protease</keyword>
<dbReference type="AlphaFoldDB" id="A0A6G7YK83"/>
<dbReference type="EMBL" id="CP049866">
    <property type="protein sequence ID" value="QIK77161.1"/>
    <property type="molecule type" value="Genomic_DNA"/>
</dbReference>
<feature type="binding site" evidence="8">
    <location>
        <position position="360"/>
    </location>
    <ligand>
        <name>Mn(2+)</name>
        <dbReference type="ChEBI" id="CHEBI:29035"/>
        <label>2</label>
    </ligand>
</feature>
<evidence type="ECO:0000259" key="9">
    <source>
        <dbReference type="PROSITE" id="PS00631"/>
    </source>
</evidence>
<evidence type="ECO:0000256" key="3">
    <source>
        <dbReference type="ARBA" id="ARBA00009528"/>
    </source>
</evidence>
<accession>A0A6G7YK83</accession>
<dbReference type="KEGG" id="npi:G7071_00510"/>
<dbReference type="GO" id="GO:0070006">
    <property type="term" value="F:metalloaminopeptidase activity"/>
    <property type="evidence" value="ECO:0007669"/>
    <property type="project" value="InterPro"/>
</dbReference>
<dbReference type="GO" id="GO:0030145">
    <property type="term" value="F:manganese ion binding"/>
    <property type="evidence" value="ECO:0007669"/>
    <property type="project" value="UniProtKB-UniRule"/>
</dbReference>
<keyword evidence="4 8" id="KW-0031">Aminopeptidase</keyword>
<feature type="active site" evidence="8">
    <location>
        <position position="288"/>
    </location>
</feature>
<evidence type="ECO:0000313" key="10">
    <source>
        <dbReference type="EMBL" id="QIK77161.1"/>
    </source>
</evidence>
<protein>
    <recommendedName>
        <fullName evidence="8">Probable cytosol aminopeptidase</fullName>
        <ecNumber evidence="8">3.4.11.1</ecNumber>
    </recommendedName>
    <alternativeName>
        <fullName evidence="8">Leucine aminopeptidase</fullName>
        <shortName evidence="8">LAP</shortName>
        <ecNumber evidence="8">3.4.11.10</ecNumber>
    </alternativeName>
    <alternativeName>
        <fullName evidence="8">Leucyl aminopeptidase</fullName>
    </alternativeName>
</protein>
<name>A0A6G7YK83_9ACTN</name>
<organism evidence="10 11">
    <name type="scientific">Nocardioides piscis</name>
    <dbReference type="NCBI Taxonomy" id="2714938"/>
    <lineage>
        <taxon>Bacteria</taxon>
        <taxon>Bacillati</taxon>
        <taxon>Actinomycetota</taxon>
        <taxon>Actinomycetes</taxon>
        <taxon>Propionibacteriales</taxon>
        <taxon>Nocardioidaceae</taxon>
        <taxon>Nocardioides</taxon>
    </lineage>
</organism>
<evidence type="ECO:0000256" key="7">
    <source>
        <dbReference type="ARBA" id="ARBA00049972"/>
    </source>
</evidence>
<keyword evidence="8" id="KW-0464">Manganese</keyword>
<dbReference type="InterPro" id="IPR023042">
    <property type="entry name" value="Peptidase_M17_leu_NH2_pept"/>
</dbReference>
<reference evidence="10 11" key="1">
    <citation type="submission" date="2020-03" db="EMBL/GenBank/DDBJ databases">
        <title>Nocardioides sp. nov., isolated from fish.</title>
        <authorList>
            <person name="Hyun D.-W."/>
            <person name="Bae J.-W."/>
        </authorList>
    </citation>
    <scope>NUCLEOTIDE SEQUENCE [LARGE SCALE GENOMIC DNA]</scope>
    <source>
        <strain evidence="10 11">HDW12A</strain>
    </source>
</reference>
<dbReference type="SUPFAM" id="SSF52949">
    <property type="entry name" value="Macro domain-like"/>
    <property type="match status" value="1"/>
</dbReference>
<dbReference type="Gene3D" id="3.40.220.10">
    <property type="entry name" value="Leucine Aminopeptidase, subunit E, domain 1"/>
    <property type="match status" value="1"/>
</dbReference>
<comment type="catalytic activity">
    <reaction evidence="1 8">
        <text>Release of an N-terminal amino acid, Xaa-|-Yaa-, in which Xaa is preferably Leu, but may be other amino acids including Pro although not Arg or Lys, and Yaa may be Pro. Amino acid amides and methyl esters are also readily hydrolyzed, but rates on arylamides are exceedingly low.</text>
        <dbReference type="EC" id="3.4.11.1"/>
    </reaction>
</comment>
<dbReference type="EC" id="3.4.11.10" evidence="8"/>
<feature type="binding site" evidence="8">
    <location>
        <position position="358"/>
    </location>
    <ligand>
        <name>Mn(2+)</name>
        <dbReference type="ChEBI" id="CHEBI:29035"/>
        <label>1</label>
    </ligand>
</feature>
<dbReference type="PROSITE" id="PS00631">
    <property type="entry name" value="CYTOSOL_AP"/>
    <property type="match status" value="1"/>
</dbReference>
<feature type="binding site" evidence="8">
    <location>
        <position position="276"/>
    </location>
    <ligand>
        <name>Mn(2+)</name>
        <dbReference type="ChEBI" id="CHEBI:29035"/>
        <label>2</label>
    </ligand>
</feature>
<dbReference type="CDD" id="cd00433">
    <property type="entry name" value="Peptidase_M17"/>
    <property type="match status" value="1"/>
</dbReference>
<sequence>MIVAATSQQLPDQVSPPQFALSAALPHQIGGAQIWALPVVPADGDDSSVALGPGAAEAGELLALDLLAILEAHRATGRTGEVITVPVVHDEVELLMLVGVGDGSTTAFRRAGASLARAAKDRASVATSITSIAPEGALGAFVVGAMLGSFGFHWRSDGPTERPVSRIVLAGTSDDAADEELARALAAGGAGWRSRLLATVPANLKTPAWLAEQASEIAVAAGLEATIWDEARLAEDGFGGLLAVGGASASPPRLIRLDYAPRKVTRSTPTVVLVGKGITFDSGGLDIKPAASMLAMKRDMSGGSAVLATMAALRDVDCPVRVVGLVPAAENAIGASAMRPGDVIRHYGGRTSEVNNTDAEGRLVLADAMAYAVAELRPDVLVDIATLTGAIKVALGQGTAGVFANHEGLAERLTEASVASGELVWRMPLVRDYEDRIESKVADGDNAAGGAGAITAALYLQHFAGDVPWAHIDFASVAEAPAERYEWTEGPTGFGPRLLLAWLGSHAPLEGIVE</sequence>
<keyword evidence="8" id="KW-0963">Cytoplasm</keyword>
<evidence type="ECO:0000256" key="1">
    <source>
        <dbReference type="ARBA" id="ARBA00000135"/>
    </source>
</evidence>